<dbReference type="Proteomes" id="UP000077266">
    <property type="component" value="Unassembled WGS sequence"/>
</dbReference>
<protein>
    <submittedName>
        <fullName evidence="2">Uncharacterized protein</fullName>
    </submittedName>
</protein>
<evidence type="ECO:0000256" key="1">
    <source>
        <dbReference type="SAM" id="MobiDB-lite"/>
    </source>
</evidence>
<dbReference type="AlphaFoldDB" id="A0A165KHP2"/>
<gene>
    <name evidence="2" type="ORF">EXIGLDRAFT_432214</name>
</gene>
<evidence type="ECO:0000313" key="2">
    <source>
        <dbReference type="EMBL" id="KZV96350.1"/>
    </source>
</evidence>
<accession>A0A165KHP2</accession>
<feature type="compositionally biased region" description="Basic and acidic residues" evidence="1">
    <location>
        <begin position="124"/>
        <end position="140"/>
    </location>
</feature>
<proteinExistence type="predicted"/>
<evidence type="ECO:0000313" key="3">
    <source>
        <dbReference type="Proteomes" id="UP000077266"/>
    </source>
</evidence>
<keyword evidence="3" id="KW-1185">Reference proteome</keyword>
<dbReference type="InParanoid" id="A0A165KHP2"/>
<dbReference type="EMBL" id="KV425944">
    <property type="protein sequence ID" value="KZV96350.1"/>
    <property type="molecule type" value="Genomic_DNA"/>
</dbReference>
<reference evidence="2 3" key="1">
    <citation type="journal article" date="2016" name="Mol. Biol. Evol.">
        <title>Comparative Genomics of Early-Diverging Mushroom-Forming Fungi Provides Insights into the Origins of Lignocellulose Decay Capabilities.</title>
        <authorList>
            <person name="Nagy L.G."/>
            <person name="Riley R."/>
            <person name="Tritt A."/>
            <person name="Adam C."/>
            <person name="Daum C."/>
            <person name="Floudas D."/>
            <person name="Sun H."/>
            <person name="Yadav J.S."/>
            <person name="Pangilinan J."/>
            <person name="Larsson K.H."/>
            <person name="Matsuura K."/>
            <person name="Barry K."/>
            <person name="Labutti K."/>
            <person name="Kuo R."/>
            <person name="Ohm R.A."/>
            <person name="Bhattacharya S.S."/>
            <person name="Shirouzu T."/>
            <person name="Yoshinaga Y."/>
            <person name="Martin F.M."/>
            <person name="Grigoriev I.V."/>
            <person name="Hibbett D.S."/>
        </authorList>
    </citation>
    <scope>NUCLEOTIDE SEQUENCE [LARGE SCALE GENOMIC DNA]</scope>
    <source>
        <strain evidence="2 3">HHB12029</strain>
    </source>
</reference>
<organism evidence="2 3">
    <name type="scientific">Exidia glandulosa HHB12029</name>
    <dbReference type="NCBI Taxonomy" id="1314781"/>
    <lineage>
        <taxon>Eukaryota</taxon>
        <taxon>Fungi</taxon>
        <taxon>Dikarya</taxon>
        <taxon>Basidiomycota</taxon>
        <taxon>Agaricomycotina</taxon>
        <taxon>Agaricomycetes</taxon>
        <taxon>Auriculariales</taxon>
        <taxon>Exidiaceae</taxon>
        <taxon>Exidia</taxon>
    </lineage>
</organism>
<sequence>MAQLQYLPLQRGKDERARLLTTITSATRMLIRSYALSMLRVRLPKASDSNPAVGTNTIMRIGEVVMSAERTTFRMSIVQELMIARLKDSGDSKKHDTVLHSVGQVCAPIAGSTIRHSACPRQDSQLKEGTGRASGREGHENPCAIDPYRRKLRMSFYHVYKW</sequence>
<dbReference type="STRING" id="1314781.A0A165KHP2"/>
<name>A0A165KHP2_EXIGL</name>
<feature type="region of interest" description="Disordered" evidence="1">
    <location>
        <begin position="117"/>
        <end position="144"/>
    </location>
</feature>